<keyword evidence="2" id="KW-1185">Reference proteome</keyword>
<dbReference type="RefSeq" id="WP_121150650.1">
    <property type="nucleotide sequence ID" value="NZ_CP032828.1"/>
</dbReference>
<dbReference type="Proteomes" id="UP000276254">
    <property type="component" value="Plasmid unnamed1"/>
</dbReference>
<sequence>MRLTNDAVLAHLLRKEVFRPGLKLDCPSCRLEFWRSLDDIRTNAECEYCANLFHVGPQLRDRDWAYRRSGLFGRNDNQEGAIPVVLTLLQLHHLHEPTSFAMTTAMLLEP</sequence>
<geneLocation type="plasmid" evidence="1">
    <name>unnamed1</name>
</geneLocation>
<dbReference type="GeneID" id="39491600"/>
<dbReference type="AlphaFoldDB" id="A0A494TH47"/>
<reference evidence="1 2" key="1">
    <citation type="submission" date="2018-09" db="EMBL/GenBank/DDBJ databases">
        <title>Sphingomonas peninsula sp. nov., isolated from fildes peninsula, Antarctic soil.</title>
        <authorList>
            <person name="Yingchao G."/>
        </authorList>
    </citation>
    <scope>NUCLEOTIDE SEQUENCE [LARGE SCALE GENOMIC DNA]</scope>
    <source>
        <strain evidence="1 2">YZ-8</strain>
        <plasmid evidence="1 2">unnamed1</plasmid>
    </source>
</reference>
<organism evidence="1 2">
    <name type="scientific">Sphingomonas paeninsulae</name>
    <dbReference type="NCBI Taxonomy" id="2319844"/>
    <lineage>
        <taxon>Bacteria</taxon>
        <taxon>Pseudomonadati</taxon>
        <taxon>Pseudomonadota</taxon>
        <taxon>Alphaproteobacteria</taxon>
        <taxon>Sphingomonadales</taxon>
        <taxon>Sphingomonadaceae</taxon>
        <taxon>Sphingomonas</taxon>
    </lineage>
</organism>
<protein>
    <submittedName>
        <fullName evidence="1">Uncharacterized protein</fullName>
    </submittedName>
</protein>
<dbReference type="KEGG" id="spha:D3Y57_01220"/>
<keyword evidence="1" id="KW-0614">Plasmid</keyword>
<accession>A0A494TH47</accession>
<gene>
    <name evidence="1" type="ORF">D3Y57_01220</name>
</gene>
<name>A0A494TH47_SPHPE</name>
<evidence type="ECO:0000313" key="1">
    <source>
        <dbReference type="EMBL" id="AYJ84758.1"/>
    </source>
</evidence>
<evidence type="ECO:0000313" key="2">
    <source>
        <dbReference type="Proteomes" id="UP000276254"/>
    </source>
</evidence>
<proteinExistence type="predicted"/>
<dbReference type="EMBL" id="CP032828">
    <property type="protein sequence ID" value="AYJ84758.1"/>
    <property type="molecule type" value="Genomic_DNA"/>
</dbReference>
<dbReference type="OrthoDB" id="494877at2"/>